<feature type="region of interest" description="Disordered" evidence="1">
    <location>
        <begin position="40"/>
        <end position="81"/>
    </location>
</feature>
<name>A0A9P8F732_AURME</name>
<feature type="compositionally biased region" description="Basic and acidic residues" evidence="1">
    <location>
        <begin position="41"/>
        <end position="51"/>
    </location>
</feature>
<accession>A0A9P8F732</accession>
<evidence type="ECO:0000313" key="3">
    <source>
        <dbReference type="EMBL" id="KAG9942266.1"/>
    </source>
</evidence>
<feature type="compositionally biased region" description="Acidic residues" evidence="1">
    <location>
        <begin position="173"/>
        <end position="191"/>
    </location>
</feature>
<feature type="compositionally biased region" description="Acidic residues" evidence="1">
    <location>
        <begin position="223"/>
        <end position="235"/>
    </location>
</feature>
<organism evidence="3 4">
    <name type="scientific">Aureobasidium melanogenum</name>
    <name type="common">Aureobasidium pullulans var. melanogenum</name>
    <dbReference type="NCBI Taxonomy" id="46634"/>
    <lineage>
        <taxon>Eukaryota</taxon>
        <taxon>Fungi</taxon>
        <taxon>Dikarya</taxon>
        <taxon>Ascomycota</taxon>
        <taxon>Pezizomycotina</taxon>
        <taxon>Dothideomycetes</taxon>
        <taxon>Dothideomycetidae</taxon>
        <taxon>Dothideales</taxon>
        <taxon>Saccotheciaceae</taxon>
        <taxon>Aureobasidium</taxon>
    </lineage>
</organism>
<feature type="compositionally biased region" description="Polar residues" evidence="1">
    <location>
        <begin position="133"/>
        <end position="159"/>
    </location>
</feature>
<comment type="caution">
    <text evidence="3">The sequence shown here is derived from an EMBL/GenBank/DDBJ whole genome shotgun (WGS) entry which is preliminary data.</text>
</comment>
<dbReference type="InterPro" id="IPR011665">
    <property type="entry name" value="BRF1_TBP-bd_dom"/>
</dbReference>
<dbReference type="AlphaFoldDB" id="A0A9P8F732"/>
<reference evidence="3" key="1">
    <citation type="journal article" date="2021" name="J Fungi (Basel)">
        <title>Virulence traits and population genomics of the black yeast Aureobasidium melanogenum.</title>
        <authorList>
            <person name="Cernosa A."/>
            <person name="Sun X."/>
            <person name="Gostincar C."/>
            <person name="Fang C."/>
            <person name="Gunde-Cimerman N."/>
            <person name="Song Z."/>
        </authorList>
    </citation>
    <scope>NUCLEOTIDE SEQUENCE</scope>
    <source>
        <strain evidence="3">EXF-9298</strain>
    </source>
</reference>
<feature type="domain" description="Brf1 TBP-binding" evidence="2">
    <location>
        <begin position="2"/>
        <end position="107"/>
    </location>
</feature>
<dbReference type="EMBL" id="JAHFXS010005158">
    <property type="protein sequence ID" value="KAG9942266.1"/>
    <property type="molecule type" value="Genomic_DNA"/>
</dbReference>
<gene>
    <name evidence="3" type="ORF">KCU98_g18790</name>
</gene>
<evidence type="ECO:0000256" key="1">
    <source>
        <dbReference type="SAM" id="MobiDB-lite"/>
    </source>
</evidence>
<dbReference type="Proteomes" id="UP000729357">
    <property type="component" value="Unassembled WGS sequence"/>
</dbReference>
<protein>
    <recommendedName>
        <fullName evidence="2">Brf1 TBP-binding domain-containing protein</fullName>
    </recommendedName>
</protein>
<evidence type="ECO:0000313" key="4">
    <source>
        <dbReference type="Proteomes" id="UP000729357"/>
    </source>
</evidence>
<feature type="region of interest" description="Disordered" evidence="1">
    <location>
        <begin position="110"/>
        <end position="235"/>
    </location>
</feature>
<reference evidence="3" key="2">
    <citation type="submission" date="2021-08" db="EMBL/GenBank/DDBJ databases">
        <authorList>
            <person name="Gostincar C."/>
            <person name="Sun X."/>
            <person name="Song Z."/>
            <person name="Gunde-Cimerman N."/>
        </authorList>
    </citation>
    <scope>NUCLEOTIDE SEQUENCE</scope>
    <source>
        <strain evidence="3">EXF-9298</strain>
    </source>
</reference>
<evidence type="ECO:0000259" key="2">
    <source>
        <dbReference type="Pfam" id="PF07741"/>
    </source>
</evidence>
<dbReference type="Gene3D" id="1.20.5.650">
    <property type="entry name" value="Single helix bin"/>
    <property type="match status" value="1"/>
</dbReference>
<keyword evidence="4" id="KW-1185">Reference proteome</keyword>
<sequence>ADDPEVANALLSEEQVKVKEMIWVAHNEDWLRAQQAKQLKKALEEAEGKDKKTNKRKKRGRMGDGTVLTDAGTPVESPADASLRMLEKRAPKGFSQRVNYAALGKIYGDRSHGESRATSEASTPAPESVRAASPSTAPQSIQAGPSQTALPTPVATQISPHHEPTQPATEGAAPEEEAEEEEEDEEDEDDYWPGADAQPTSPHYEEDEDFEAATGDVTGDFGIGDDDYGGDGDEW</sequence>
<dbReference type="Pfam" id="PF07741">
    <property type="entry name" value="BRF1"/>
    <property type="match status" value="1"/>
</dbReference>
<proteinExistence type="predicted"/>
<feature type="non-terminal residue" evidence="3">
    <location>
        <position position="1"/>
    </location>
</feature>
<feature type="non-terminal residue" evidence="3">
    <location>
        <position position="235"/>
    </location>
</feature>